<dbReference type="Proteomes" id="UP001526430">
    <property type="component" value="Unassembled WGS sequence"/>
</dbReference>
<organism evidence="3 4">
    <name type="scientific">Sabulicella glaciei</name>
    <dbReference type="NCBI Taxonomy" id="2984948"/>
    <lineage>
        <taxon>Bacteria</taxon>
        <taxon>Pseudomonadati</taxon>
        <taxon>Pseudomonadota</taxon>
        <taxon>Alphaproteobacteria</taxon>
        <taxon>Acetobacterales</taxon>
        <taxon>Acetobacteraceae</taxon>
        <taxon>Sabulicella</taxon>
    </lineage>
</organism>
<dbReference type="InterPro" id="IPR042100">
    <property type="entry name" value="Bug_dom1"/>
</dbReference>
<reference evidence="3 4" key="1">
    <citation type="submission" date="2022-10" db="EMBL/GenBank/DDBJ databases">
        <title>Roseococcus glaciei nov., sp. nov., isolated from glacier.</title>
        <authorList>
            <person name="Liu Q."/>
            <person name="Xin Y.-H."/>
        </authorList>
    </citation>
    <scope>NUCLEOTIDE SEQUENCE [LARGE SCALE GENOMIC DNA]</scope>
    <source>
        <strain evidence="3 4">MDT2-1-1</strain>
    </source>
</reference>
<comment type="caution">
    <text evidence="3">The sequence shown here is derived from an EMBL/GenBank/DDBJ whole genome shotgun (WGS) entry which is preliminary data.</text>
</comment>
<protein>
    <submittedName>
        <fullName evidence="3">Tripartite tricarboxylate transporter substrate binding protein</fullName>
    </submittedName>
</protein>
<dbReference type="EMBL" id="JAPFQI010000002">
    <property type="protein sequence ID" value="MCW8085176.1"/>
    <property type="molecule type" value="Genomic_DNA"/>
</dbReference>
<keyword evidence="2" id="KW-0732">Signal</keyword>
<evidence type="ECO:0000256" key="2">
    <source>
        <dbReference type="SAM" id="SignalP"/>
    </source>
</evidence>
<keyword evidence="4" id="KW-1185">Reference proteome</keyword>
<dbReference type="Gene3D" id="3.40.190.10">
    <property type="entry name" value="Periplasmic binding protein-like II"/>
    <property type="match status" value="1"/>
</dbReference>
<dbReference type="InterPro" id="IPR005064">
    <property type="entry name" value="BUG"/>
</dbReference>
<evidence type="ECO:0000256" key="1">
    <source>
        <dbReference type="ARBA" id="ARBA00006987"/>
    </source>
</evidence>
<evidence type="ECO:0000313" key="4">
    <source>
        <dbReference type="Proteomes" id="UP001526430"/>
    </source>
</evidence>
<gene>
    <name evidence="3" type="ORF">OF850_06025</name>
</gene>
<dbReference type="Gene3D" id="3.40.190.150">
    <property type="entry name" value="Bordetella uptake gene, domain 1"/>
    <property type="match status" value="1"/>
</dbReference>
<dbReference type="PIRSF" id="PIRSF017082">
    <property type="entry name" value="YflP"/>
    <property type="match status" value="1"/>
</dbReference>
<name>A0ABT3NSN5_9PROT</name>
<accession>A0ABT3NSN5</accession>
<dbReference type="SUPFAM" id="SSF53850">
    <property type="entry name" value="Periplasmic binding protein-like II"/>
    <property type="match status" value="1"/>
</dbReference>
<sequence>MLRRALLALPFLALPAAAQEWRPERPMTIVLPYAPGSAADGYSRAMGEHFTRVLGQPVTVINRDGGSGTVGMRVVAQAAPDGLTLGITPMTPVVVQPHMVRNLGIGPDSFAPVCGIAENILGVVVREDSPFRSLTDLVEEAKRRPLSYGSPGPNSLPFLGVWRVQRSAGGSFEHIPFRGDPPSMTETLAGRLDFSAVVVASASGQIASGRMRLIGVFSDRRHPDFPDVPTAQEQGLDAVQLSFVGMYAPRGTPEPTLQVLERECRNAMETDTFRQVARQLNVVAGFRSREEFSAMVRDEYASFGTILPQLGVRPE</sequence>
<dbReference type="PANTHER" id="PTHR42928:SF5">
    <property type="entry name" value="BLR1237 PROTEIN"/>
    <property type="match status" value="1"/>
</dbReference>
<dbReference type="Pfam" id="PF03401">
    <property type="entry name" value="TctC"/>
    <property type="match status" value="1"/>
</dbReference>
<comment type="similarity">
    <text evidence="1">Belongs to the UPF0065 (bug) family.</text>
</comment>
<dbReference type="RefSeq" id="WP_301589026.1">
    <property type="nucleotide sequence ID" value="NZ_JAPFQI010000002.1"/>
</dbReference>
<proteinExistence type="inferred from homology"/>
<dbReference type="CDD" id="cd07012">
    <property type="entry name" value="PBP2_Bug_TTT"/>
    <property type="match status" value="1"/>
</dbReference>
<dbReference type="PANTHER" id="PTHR42928">
    <property type="entry name" value="TRICARBOXYLATE-BINDING PROTEIN"/>
    <property type="match status" value="1"/>
</dbReference>
<feature type="chain" id="PRO_5045603381" evidence="2">
    <location>
        <begin position="19"/>
        <end position="315"/>
    </location>
</feature>
<feature type="signal peptide" evidence="2">
    <location>
        <begin position="1"/>
        <end position="18"/>
    </location>
</feature>
<evidence type="ECO:0000313" key="3">
    <source>
        <dbReference type="EMBL" id="MCW8085176.1"/>
    </source>
</evidence>